<dbReference type="InterPro" id="IPR022695">
    <property type="entry name" value="Histidinol_DH_monofunct"/>
</dbReference>
<feature type="binding site" evidence="10 13">
    <location>
        <position position="135"/>
    </location>
    <ligand>
        <name>NAD(+)</name>
        <dbReference type="ChEBI" id="CHEBI:57540"/>
    </ligand>
</feature>
<dbReference type="UniPathway" id="UPA00031">
    <property type="reaction ID" value="UER00014"/>
</dbReference>
<evidence type="ECO:0000256" key="6">
    <source>
        <dbReference type="ARBA" id="ARBA00022723"/>
    </source>
</evidence>
<reference evidence="17" key="1">
    <citation type="submission" date="2009-10" db="EMBL/GenBank/DDBJ databases">
        <authorList>
            <person name="Weinstock G."/>
            <person name="Sodergren E."/>
            <person name="Clifton S."/>
            <person name="Fulton L."/>
            <person name="Fulton B."/>
            <person name="Courtney L."/>
            <person name="Fronick C."/>
            <person name="Harrison M."/>
            <person name="Strong C."/>
            <person name="Farmer C."/>
            <person name="Delahaunty K."/>
            <person name="Markovic C."/>
            <person name="Hall O."/>
            <person name="Minx P."/>
            <person name="Tomlinson C."/>
            <person name="Mitreva M."/>
            <person name="Nelson J."/>
            <person name="Hou S."/>
            <person name="Wollam A."/>
            <person name="Pepin K.H."/>
            <person name="Johnson M."/>
            <person name="Bhonagiri V."/>
            <person name="Nash W.E."/>
            <person name="Warren W."/>
            <person name="Chinwalla A."/>
            <person name="Mardis E.R."/>
            <person name="Wilson R.K."/>
        </authorList>
    </citation>
    <scope>NUCLEOTIDE SEQUENCE [LARGE SCALE GENOMIC DNA]</scope>
    <source>
        <strain evidence="17">ATCC 700122</strain>
    </source>
</reference>
<dbReference type="EC" id="1.1.1.23" evidence="4 10"/>
<evidence type="ECO:0000256" key="5">
    <source>
        <dbReference type="ARBA" id="ARBA00016531"/>
    </source>
</evidence>
<feature type="binding site" evidence="10 14">
    <location>
        <position position="367"/>
    </location>
    <ligand>
        <name>substrate</name>
    </ligand>
</feature>
<keyword evidence="7 10" id="KW-0862">Zinc</keyword>
<evidence type="ECO:0000256" key="15">
    <source>
        <dbReference type="PIRSR" id="PIRSR000099-4"/>
    </source>
</evidence>
<comment type="function">
    <text evidence="1 10">Catalyzes the sequential NAD-dependent oxidations of L-histidinol to L-histidinaldehyde and then to L-histidine.</text>
</comment>
<evidence type="ECO:0000256" key="11">
    <source>
        <dbReference type="PIRNR" id="PIRNR000099"/>
    </source>
</evidence>
<dbReference type="CDD" id="cd06572">
    <property type="entry name" value="Histidinol_dh"/>
    <property type="match status" value="1"/>
</dbReference>
<dbReference type="NCBIfam" id="TIGR00069">
    <property type="entry name" value="hisD"/>
    <property type="match status" value="1"/>
</dbReference>
<evidence type="ECO:0000256" key="14">
    <source>
        <dbReference type="PIRSR" id="PIRSR000099-3"/>
    </source>
</evidence>
<evidence type="ECO:0000256" key="1">
    <source>
        <dbReference type="ARBA" id="ARBA00003850"/>
    </source>
</evidence>
<keyword evidence="10 13" id="KW-0520">NAD</keyword>
<evidence type="ECO:0000256" key="7">
    <source>
        <dbReference type="ARBA" id="ARBA00022833"/>
    </source>
</evidence>
<evidence type="ECO:0000256" key="12">
    <source>
        <dbReference type="PIRSR" id="PIRSR000099-1"/>
    </source>
</evidence>
<gene>
    <name evidence="10 17" type="primary">hisD</name>
    <name evidence="17" type="ORF">HMPREF0762_00596</name>
</gene>
<protein>
    <recommendedName>
        <fullName evidence="5 10">Histidinol dehydrogenase</fullName>
        <shortName evidence="10">HDH</shortName>
        <ecNumber evidence="4 10">1.1.1.23</ecNumber>
    </recommendedName>
</protein>
<dbReference type="FunFam" id="3.40.50.1980:FF:000001">
    <property type="entry name" value="Histidinol dehydrogenase"/>
    <property type="match status" value="1"/>
</dbReference>
<evidence type="ECO:0000256" key="4">
    <source>
        <dbReference type="ARBA" id="ARBA00012965"/>
    </source>
</evidence>
<dbReference type="PIRSF" id="PIRSF000099">
    <property type="entry name" value="Histidinol_dh"/>
    <property type="match status" value="1"/>
</dbReference>
<dbReference type="EMBL" id="ACUX02000006">
    <property type="protein sequence ID" value="EEZ61260.1"/>
    <property type="molecule type" value="Genomic_DNA"/>
</dbReference>
<dbReference type="GO" id="GO:0000105">
    <property type="term" value="P:L-histidine biosynthetic process"/>
    <property type="evidence" value="ECO:0007669"/>
    <property type="project" value="UniProtKB-UniRule"/>
</dbReference>
<feature type="binding site" evidence="10 13">
    <location>
        <position position="220"/>
    </location>
    <ligand>
        <name>NAD(+)</name>
        <dbReference type="ChEBI" id="CHEBI:57540"/>
    </ligand>
</feature>
<accession>D0WFJ7</accession>
<feature type="binding site" evidence="10 14">
    <location>
        <position position="243"/>
    </location>
    <ligand>
        <name>substrate</name>
    </ligand>
</feature>
<dbReference type="eggNOG" id="COG0141">
    <property type="taxonomic scope" value="Bacteria"/>
</dbReference>
<dbReference type="FunFam" id="3.40.50.1980:FF:000026">
    <property type="entry name" value="Histidinol dehydrogenase"/>
    <property type="match status" value="1"/>
</dbReference>
<evidence type="ECO:0000313" key="18">
    <source>
        <dbReference type="Proteomes" id="UP000006001"/>
    </source>
</evidence>
<dbReference type="Gene3D" id="3.40.50.1980">
    <property type="entry name" value="Nitrogenase molybdenum iron protein domain"/>
    <property type="match status" value="2"/>
</dbReference>
<dbReference type="InterPro" id="IPR016161">
    <property type="entry name" value="Ald_DH/histidinol_DH"/>
</dbReference>
<evidence type="ECO:0000313" key="17">
    <source>
        <dbReference type="EMBL" id="EEZ61260.1"/>
    </source>
</evidence>
<dbReference type="GO" id="GO:0008270">
    <property type="term" value="F:zinc ion binding"/>
    <property type="evidence" value="ECO:0007669"/>
    <property type="project" value="UniProtKB-UniRule"/>
</dbReference>
<dbReference type="HAMAP" id="MF_01024">
    <property type="entry name" value="HisD"/>
    <property type="match status" value="1"/>
</dbReference>
<keyword evidence="10" id="KW-0028">Amino-acid biosynthesis</keyword>
<feature type="binding site" evidence="10 15">
    <location>
        <position position="426"/>
    </location>
    <ligand>
        <name>Zn(2+)</name>
        <dbReference type="ChEBI" id="CHEBI:29105"/>
    </ligand>
</feature>
<dbReference type="PANTHER" id="PTHR21256:SF2">
    <property type="entry name" value="HISTIDINE BIOSYNTHESIS TRIFUNCTIONAL PROTEIN"/>
    <property type="match status" value="1"/>
</dbReference>
<feature type="binding site" evidence="10 14">
    <location>
        <position position="426"/>
    </location>
    <ligand>
        <name>substrate</name>
    </ligand>
</feature>
<dbReference type="GO" id="GO:0051287">
    <property type="term" value="F:NAD binding"/>
    <property type="evidence" value="ECO:0007669"/>
    <property type="project" value="InterPro"/>
</dbReference>
<proteinExistence type="inferred from homology"/>
<dbReference type="GO" id="GO:0004399">
    <property type="term" value="F:histidinol dehydrogenase activity"/>
    <property type="evidence" value="ECO:0007669"/>
    <property type="project" value="UniProtKB-UniRule"/>
</dbReference>
<dbReference type="HOGENOM" id="CLU_006732_3_3_11"/>
<keyword evidence="8 10" id="KW-0560">Oxidoreductase</keyword>
<dbReference type="PRINTS" id="PR00083">
    <property type="entry name" value="HOLDHDRGNASE"/>
</dbReference>
<feature type="binding site" evidence="10 13">
    <location>
        <position position="197"/>
    </location>
    <ligand>
        <name>NAD(+)</name>
        <dbReference type="ChEBI" id="CHEBI:57540"/>
    </ligand>
</feature>
<dbReference type="GO" id="GO:0005829">
    <property type="term" value="C:cytosol"/>
    <property type="evidence" value="ECO:0007669"/>
    <property type="project" value="TreeGrafter"/>
</dbReference>
<feature type="binding site" evidence="10 14">
    <location>
        <position position="421"/>
    </location>
    <ligand>
        <name>substrate</name>
    </ligand>
</feature>
<evidence type="ECO:0000256" key="2">
    <source>
        <dbReference type="ARBA" id="ARBA00004940"/>
    </source>
</evidence>
<name>D0WFJ7_SLAES</name>
<dbReference type="InterPro" id="IPR012131">
    <property type="entry name" value="Hstdl_DH"/>
</dbReference>
<evidence type="ECO:0000256" key="9">
    <source>
        <dbReference type="ARBA" id="ARBA00049489"/>
    </source>
</evidence>
<dbReference type="PANTHER" id="PTHR21256">
    <property type="entry name" value="HISTIDINOL DEHYDROGENASE HDH"/>
    <property type="match status" value="1"/>
</dbReference>
<dbReference type="Pfam" id="PF00815">
    <property type="entry name" value="Histidinol_dh"/>
    <property type="match status" value="1"/>
</dbReference>
<keyword evidence="18" id="KW-1185">Reference proteome</keyword>
<dbReference type="AlphaFoldDB" id="D0WFJ7"/>
<dbReference type="STRING" id="649764.HMPREF0762_00596"/>
<comment type="pathway">
    <text evidence="2 10">Amino-acid biosynthesis; L-histidine biosynthesis; L-histidine from 5-phospho-alpha-D-ribose 1-diphosphate: step 9/9.</text>
</comment>
<feature type="binding site" evidence="10 14">
    <location>
        <position position="334"/>
    </location>
    <ligand>
        <name>substrate</name>
    </ligand>
</feature>
<keyword evidence="10" id="KW-0368">Histidine biosynthesis</keyword>
<comment type="cofactor">
    <cofactor evidence="10 15">
        <name>Zn(2+)</name>
        <dbReference type="ChEBI" id="CHEBI:29105"/>
    </cofactor>
    <text evidence="10 15">Binds 1 zinc ion per subunit.</text>
</comment>
<feature type="binding site" evidence="10 15">
    <location>
        <position position="268"/>
    </location>
    <ligand>
        <name>Zn(2+)</name>
        <dbReference type="ChEBI" id="CHEBI:29105"/>
    </ligand>
</feature>
<feature type="binding site" evidence="10 14">
    <location>
        <position position="268"/>
    </location>
    <ligand>
        <name>substrate</name>
    </ligand>
</feature>
<comment type="catalytic activity">
    <reaction evidence="9 10">
        <text>L-histidinol + 2 NAD(+) + H2O = L-histidine + 2 NADH + 3 H(+)</text>
        <dbReference type="Rhea" id="RHEA:20641"/>
        <dbReference type="ChEBI" id="CHEBI:15377"/>
        <dbReference type="ChEBI" id="CHEBI:15378"/>
        <dbReference type="ChEBI" id="CHEBI:57540"/>
        <dbReference type="ChEBI" id="CHEBI:57595"/>
        <dbReference type="ChEBI" id="CHEBI:57699"/>
        <dbReference type="ChEBI" id="CHEBI:57945"/>
        <dbReference type="EC" id="1.1.1.23"/>
    </reaction>
</comment>
<keyword evidence="6 10" id="KW-0479">Metal-binding</keyword>
<feature type="active site" description="Proton acceptor" evidence="10 12">
    <location>
        <position position="333"/>
    </location>
</feature>
<feature type="binding site" evidence="10 15">
    <location>
        <position position="265"/>
    </location>
    <ligand>
        <name>Zn(2+)</name>
        <dbReference type="ChEBI" id="CHEBI:29105"/>
    </ligand>
</feature>
<organism evidence="17 18">
    <name type="scientific">Slackia exigua (strain ATCC 700122 / DSM 15923 / CIP 105133 / JCM 11022 / KCTC 5966 / S-7)</name>
    <dbReference type="NCBI Taxonomy" id="649764"/>
    <lineage>
        <taxon>Bacteria</taxon>
        <taxon>Bacillati</taxon>
        <taxon>Actinomycetota</taxon>
        <taxon>Coriobacteriia</taxon>
        <taxon>Eggerthellales</taxon>
        <taxon>Eggerthellaceae</taxon>
        <taxon>Slackia</taxon>
    </lineage>
</organism>
<dbReference type="InterPro" id="IPR001692">
    <property type="entry name" value="Histidinol_DH_CS"/>
</dbReference>
<dbReference type="SUPFAM" id="SSF53720">
    <property type="entry name" value="ALDH-like"/>
    <property type="match status" value="1"/>
</dbReference>
<comment type="similarity">
    <text evidence="3 10 11 16">Belongs to the histidinol dehydrogenase family.</text>
</comment>
<evidence type="ECO:0000256" key="10">
    <source>
        <dbReference type="HAMAP-Rule" id="MF_01024"/>
    </source>
</evidence>
<sequence length="466" mass="48597">MQNPTEGMADMRNITLAEGEYLQPGQLPRQGSLPAAVLESAAGIVAEVRKRGDAALKDFCLAFDGIEVEDFRVDPALVDAAFERVDARFVEALEKAARQIKEFHEREVTQSWISTRPDGTILGVKVTPVAASGVYVPGGRAQYPSTVLMDVIPAKVAGVEKVVMVTPPQKEGGISPYTLAAAKIAGVSEIYAVGGAQAIAALAYGTESIPKVDTIVGPGNAYVAAAKRLVSGDVGIDMVAGPSEVCVLADSTALPAVVAADLMAQAEHDPLAACYLVTCDAALAAQVQELLPSMVEASPRAGITAASLADEGVVIVAPTLDQAVDAVNVIAPEHLELHCVDAMSLLGRIRNAGAIFIGPWSSEPLGDYVAGPNHTLPTGGTAAFSNPLSVDDFVKRSSIICYTPEGLAADGPAVQVMAQAEGLWSHALSVGLRRRILEEGEASLASIDPADLHRIAWPFDLDRPKA</sequence>
<feature type="binding site" evidence="10 14">
    <location>
        <position position="265"/>
    </location>
    <ligand>
        <name>substrate</name>
    </ligand>
</feature>
<evidence type="ECO:0000256" key="8">
    <source>
        <dbReference type="ARBA" id="ARBA00023002"/>
    </source>
</evidence>
<evidence type="ECO:0000256" key="16">
    <source>
        <dbReference type="RuleBase" id="RU004175"/>
    </source>
</evidence>
<evidence type="ECO:0000256" key="13">
    <source>
        <dbReference type="PIRSR" id="PIRSR000099-2"/>
    </source>
</evidence>
<dbReference type="OrthoDB" id="9805269at2"/>
<feature type="binding site" evidence="10 15">
    <location>
        <position position="367"/>
    </location>
    <ligand>
        <name>Zn(2+)</name>
        <dbReference type="ChEBI" id="CHEBI:29105"/>
    </ligand>
</feature>
<evidence type="ECO:0000256" key="3">
    <source>
        <dbReference type="ARBA" id="ARBA00010178"/>
    </source>
</evidence>
<dbReference type="Proteomes" id="UP000006001">
    <property type="component" value="Unassembled WGS sequence"/>
</dbReference>
<dbReference type="PROSITE" id="PS00611">
    <property type="entry name" value="HISOL_DEHYDROGENASE"/>
    <property type="match status" value="1"/>
</dbReference>
<comment type="caution">
    <text evidence="17">The sequence shown here is derived from an EMBL/GenBank/DDBJ whole genome shotgun (WGS) entry which is preliminary data.</text>
</comment>
<dbReference type="Gene3D" id="1.20.5.1300">
    <property type="match status" value="1"/>
</dbReference>
<feature type="active site" description="Proton acceptor" evidence="10 12">
    <location>
        <position position="334"/>
    </location>
</feature>